<dbReference type="Proteomes" id="UP000234323">
    <property type="component" value="Unassembled WGS sequence"/>
</dbReference>
<protein>
    <recommendedName>
        <fullName evidence="4">Ion transport domain-containing protein</fullName>
    </recommendedName>
</protein>
<evidence type="ECO:0000256" key="1">
    <source>
        <dbReference type="SAM" id="Phobius"/>
    </source>
</evidence>
<accession>A0A2I1FYW3</accession>
<dbReference type="VEuPathDB" id="FungiDB:RhiirFUN_021474"/>
<gene>
    <name evidence="2" type="ORF">RhiirA4_415137</name>
</gene>
<dbReference type="VEuPathDB" id="FungiDB:RhiirA1_463147"/>
<evidence type="ECO:0000313" key="2">
    <source>
        <dbReference type="EMBL" id="PKY39568.1"/>
    </source>
</evidence>
<dbReference type="AlphaFoldDB" id="A0A2I1FYW3"/>
<keyword evidence="1" id="KW-0472">Membrane</keyword>
<organism evidence="2 3">
    <name type="scientific">Rhizophagus irregularis</name>
    <dbReference type="NCBI Taxonomy" id="588596"/>
    <lineage>
        <taxon>Eukaryota</taxon>
        <taxon>Fungi</taxon>
        <taxon>Fungi incertae sedis</taxon>
        <taxon>Mucoromycota</taxon>
        <taxon>Glomeromycotina</taxon>
        <taxon>Glomeromycetes</taxon>
        <taxon>Glomerales</taxon>
        <taxon>Glomeraceae</taxon>
        <taxon>Rhizophagus</taxon>
    </lineage>
</organism>
<comment type="caution">
    <text evidence="2">The sequence shown here is derived from an EMBL/GenBank/DDBJ whole genome shotgun (WGS) entry which is preliminary data.</text>
</comment>
<dbReference type="SUPFAM" id="SSF82171">
    <property type="entry name" value="DPP6 N-terminal domain-like"/>
    <property type="match status" value="1"/>
</dbReference>
<evidence type="ECO:0008006" key="4">
    <source>
        <dbReference type="Google" id="ProtNLM"/>
    </source>
</evidence>
<dbReference type="EMBL" id="LLXI01000068">
    <property type="protein sequence ID" value="PKY39568.1"/>
    <property type="molecule type" value="Genomic_DNA"/>
</dbReference>
<reference evidence="2 3" key="1">
    <citation type="submission" date="2015-10" db="EMBL/GenBank/DDBJ databases">
        <title>Genome analyses suggest a sexual origin of heterokaryosis in a supposedly ancient asexual fungus.</title>
        <authorList>
            <person name="Ropars J."/>
            <person name="Sedzielewska K."/>
            <person name="Noel J."/>
            <person name="Charron P."/>
            <person name="Farinelli L."/>
            <person name="Marton T."/>
            <person name="Kruger M."/>
            <person name="Pelin A."/>
            <person name="Brachmann A."/>
            <person name="Corradi N."/>
        </authorList>
    </citation>
    <scope>NUCLEOTIDE SEQUENCE [LARGE SCALE GENOMIC DNA]</scope>
    <source>
        <strain evidence="2 3">A4</strain>
    </source>
</reference>
<keyword evidence="1" id="KW-0812">Transmembrane</keyword>
<feature type="transmembrane region" description="Helical" evidence="1">
    <location>
        <begin position="127"/>
        <end position="145"/>
    </location>
</feature>
<feature type="transmembrane region" description="Helical" evidence="1">
    <location>
        <begin position="757"/>
        <end position="778"/>
    </location>
</feature>
<keyword evidence="3" id="KW-1185">Reference proteome</keyword>
<sequence>MDAIEIKIKGTETDKDVDESSNGEKITYVAISPDGSIVAKFNPYDTSISIKKVATNEETNTFFDRKCFHDGDEPLGWSLAVSDIIDNDTGLVAISYIIDKDMNLKGIEQVNKFQILLDITKQLLQNFVKLLIPYCLIIFFLIFIVFLSLPIFLSVFLFCLFVLLNLYYFFRLCASYYATSEDDIEQFRLSLIPSKGTIKLIKFSFKNNSHYDDNDNNKSTYHRGGGVVSFLKNSKNSSKNSATLICMNCTKIRKINIKITYENISASEGGAYLLPENLFNELENIKDENCKLKYLLKSRWQEFLIIKTKDYQDYQHKQCIELYNINTLQLVNIFSVCSVCSMSKNELGIFAISTGSKSTGSISTDSRLFAYSYGDNTITIYLMESGLEVVQKRFNDINKIKFLEFIKEDKELIIIEDKNGDMKFHIWVLSGCLNDHLVIDNTSILSNYDYDHCLAKANGVVVFLNNENNIESLHNSSNSIIKSVKSDLKDFAEDFSKTFERFRDLCFRIDYEDKPEFDKDMATNIKIACRFLAYLYDDNDGIDRGKSIDSNHQELANETIKFIKSFIKYFPNHWKLMEHNKEDGYLHRPQNKYVTYPYYDLDLKLRDEDLKSANDLELTLKCRQGRDAVMLAYLLEYYSRNFMECSHIGWMINVTKILPKLSADYMESLYYLYFNKSHFGKMKYNFPIRRFVLFGHPSLLDLNPSASTYTLDNGTTNFTLTGEIPENPFNTIWDAILSAYYWNAIDLSGYNYWPLKLLAFIANVILVLVLLNMIIALMNFHTNWVEVKKIGKVTPNRNFFK</sequence>
<keyword evidence="1" id="KW-1133">Transmembrane helix</keyword>
<name>A0A2I1FYW3_9GLOM</name>
<proteinExistence type="predicted"/>
<dbReference type="VEuPathDB" id="FungiDB:FUN_009652"/>
<evidence type="ECO:0000313" key="3">
    <source>
        <dbReference type="Proteomes" id="UP000234323"/>
    </source>
</evidence>